<accession>R7SJQ1</accession>
<sequence>YAEVQYFFRLRKMLEDGGTDDVDMTLAMVSVFTPPDPAILRESYGVLKACRYQGETSREVIDAKGIASVVAMVPLPPRR</sequence>
<protein>
    <submittedName>
        <fullName evidence="1">Uncharacterized protein</fullName>
    </submittedName>
</protein>
<evidence type="ECO:0000313" key="2">
    <source>
        <dbReference type="Proteomes" id="UP000053319"/>
    </source>
</evidence>
<dbReference type="OrthoDB" id="2753930at2759"/>
<dbReference type="KEGG" id="dsq:DICSQDRAFT_17386"/>
<dbReference type="AlphaFoldDB" id="R7SJQ1"/>
<name>R7SJQ1_DICSQ</name>
<feature type="non-terminal residue" evidence="1">
    <location>
        <position position="1"/>
    </location>
</feature>
<reference evidence="1 2" key="1">
    <citation type="journal article" date="2012" name="Science">
        <title>The Paleozoic origin of enzymatic lignin decomposition reconstructed from 31 fungal genomes.</title>
        <authorList>
            <person name="Floudas D."/>
            <person name="Binder M."/>
            <person name="Riley R."/>
            <person name="Barry K."/>
            <person name="Blanchette R.A."/>
            <person name="Henrissat B."/>
            <person name="Martinez A.T."/>
            <person name="Otillar R."/>
            <person name="Spatafora J.W."/>
            <person name="Yadav J.S."/>
            <person name="Aerts A."/>
            <person name="Benoit I."/>
            <person name="Boyd A."/>
            <person name="Carlson A."/>
            <person name="Copeland A."/>
            <person name="Coutinho P.M."/>
            <person name="de Vries R.P."/>
            <person name="Ferreira P."/>
            <person name="Findley K."/>
            <person name="Foster B."/>
            <person name="Gaskell J."/>
            <person name="Glotzer D."/>
            <person name="Gorecki P."/>
            <person name="Heitman J."/>
            <person name="Hesse C."/>
            <person name="Hori C."/>
            <person name="Igarashi K."/>
            <person name="Jurgens J.A."/>
            <person name="Kallen N."/>
            <person name="Kersten P."/>
            <person name="Kohler A."/>
            <person name="Kuees U."/>
            <person name="Kumar T.K.A."/>
            <person name="Kuo A."/>
            <person name="LaButti K."/>
            <person name="Larrondo L.F."/>
            <person name="Lindquist E."/>
            <person name="Ling A."/>
            <person name="Lombard V."/>
            <person name="Lucas S."/>
            <person name="Lundell T."/>
            <person name="Martin R."/>
            <person name="McLaughlin D.J."/>
            <person name="Morgenstern I."/>
            <person name="Morin E."/>
            <person name="Murat C."/>
            <person name="Nagy L.G."/>
            <person name="Nolan M."/>
            <person name="Ohm R.A."/>
            <person name="Patyshakuliyeva A."/>
            <person name="Rokas A."/>
            <person name="Ruiz-Duenas F.J."/>
            <person name="Sabat G."/>
            <person name="Salamov A."/>
            <person name="Samejima M."/>
            <person name="Schmutz J."/>
            <person name="Slot J.C."/>
            <person name="St John F."/>
            <person name="Stenlid J."/>
            <person name="Sun H."/>
            <person name="Sun S."/>
            <person name="Syed K."/>
            <person name="Tsang A."/>
            <person name="Wiebenga A."/>
            <person name="Young D."/>
            <person name="Pisabarro A."/>
            <person name="Eastwood D.C."/>
            <person name="Martin F."/>
            <person name="Cullen D."/>
            <person name="Grigoriev I.V."/>
            <person name="Hibbett D.S."/>
        </authorList>
    </citation>
    <scope>NUCLEOTIDE SEQUENCE [LARGE SCALE GENOMIC DNA]</scope>
    <source>
        <strain evidence="1 2">LYAD-421 SS1</strain>
    </source>
</reference>
<proteinExistence type="predicted"/>
<feature type="non-terminal residue" evidence="1">
    <location>
        <position position="79"/>
    </location>
</feature>
<dbReference type="OMA" id="CRYQGET"/>
<dbReference type="HOGENOM" id="CLU_174460_1_0_1"/>
<dbReference type="EMBL" id="JH719473">
    <property type="protein sequence ID" value="EJF56381.1"/>
    <property type="molecule type" value="Genomic_DNA"/>
</dbReference>
<organism evidence="1 2">
    <name type="scientific">Dichomitus squalens (strain LYAD-421)</name>
    <name type="common">Western red white-rot fungus</name>
    <dbReference type="NCBI Taxonomy" id="732165"/>
    <lineage>
        <taxon>Eukaryota</taxon>
        <taxon>Fungi</taxon>
        <taxon>Dikarya</taxon>
        <taxon>Basidiomycota</taxon>
        <taxon>Agaricomycotina</taxon>
        <taxon>Agaricomycetes</taxon>
        <taxon>Polyporales</taxon>
        <taxon>Polyporaceae</taxon>
        <taxon>Dichomitus</taxon>
    </lineage>
</organism>
<dbReference type="GeneID" id="18839837"/>
<dbReference type="Proteomes" id="UP000053319">
    <property type="component" value="Unassembled WGS sequence"/>
</dbReference>
<gene>
    <name evidence="1" type="ORF">DICSQDRAFT_17386</name>
</gene>
<dbReference type="RefSeq" id="XP_007370888.1">
    <property type="nucleotide sequence ID" value="XM_007370826.1"/>
</dbReference>
<evidence type="ECO:0000313" key="1">
    <source>
        <dbReference type="EMBL" id="EJF56381.1"/>
    </source>
</evidence>